<accession>A0A4C1U4F0</accession>
<evidence type="ECO:0000313" key="1">
    <source>
        <dbReference type="EMBL" id="GBP21263.1"/>
    </source>
</evidence>
<evidence type="ECO:0000313" key="2">
    <source>
        <dbReference type="Proteomes" id="UP000299102"/>
    </source>
</evidence>
<comment type="caution">
    <text evidence="1">The sequence shown here is derived from an EMBL/GenBank/DDBJ whole genome shotgun (WGS) entry which is preliminary data.</text>
</comment>
<gene>
    <name evidence="1" type="ORF">EVAR_11658_1</name>
</gene>
<protein>
    <submittedName>
        <fullName evidence="1">Uncharacterized protein</fullName>
    </submittedName>
</protein>
<proteinExistence type="predicted"/>
<dbReference type="OrthoDB" id="6436475at2759"/>
<dbReference type="AlphaFoldDB" id="A0A4C1U4F0"/>
<sequence>MSGGCEVNALVGRRRIRKFLGETTKIFAERAEEWGKRDGNGDGQNVRNGGIRTYASQEIGALDRRLGPLGHATI</sequence>
<reference evidence="1 2" key="1">
    <citation type="journal article" date="2019" name="Commun. Biol.">
        <title>The bagworm genome reveals a unique fibroin gene that provides high tensile strength.</title>
        <authorList>
            <person name="Kono N."/>
            <person name="Nakamura H."/>
            <person name="Ohtoshi R."/>
            <person name="Tomita M."/>
            <person name="Numata K."/>
            <person name="Arakawa K."/>
        </authorList>
    </citation>
    <scope>NUCLEOTIDE SEQUENCE [LARGE SCALE GENOMIC DNA]</scope>
</reference>
<dbReference type="EMBL" id="BGZK01000127">
    <property type="protein sequence ID" value="GBP21263.1"/>
    <property type="molecule type" value="Genomic_DNA"/>
</dbReference>
<name>A0A4C1U4F0_EUMVA</name>
<keyword evidence="2" id="KW-1185">Reference proteome</keyword>
<organism evidence="1 2">
    <name type="scientific">Eumeta variegata</name>
    <name type="common">Bagworm moth</name>
    <name type="synonym">Eumeta japonica</name>
    <dbReference type="NCBI Taxonomy" id="151549"/>
    <lineage>
        <taxon>Eukaryota</taxon>
        <taxon>Metazoa</taxon>
        <taxon>Ecdysozoa</taxon>
        <taxon>Arthropoda</taxon>
        <taxon>Hexapoda</taxon>
        <taxon>Insecta</taxon>
        <taxon>Pterygota</taxon>
        <taxon>Neoptera</taxon>
        <taxon>Endopterygota</taxon>
        <taxon>Lepidoptera</taxon>
        <taxon>Glossata</taxon>
        <taxon>Ditrysia</taxon>
        <taxon>Tineoidea</taxon>
        <taxon>Psychidae</taxon>
        <taxon>Oiketicinae</taxon>
        <taxon>Eumeta</taxon>
    </lineage>
</organism>
<dbReference type="Proteomes" id="UP000299102">
    <property type="component" value="Unassembled WGS sequence"/>
</dbReference>